<proteinExistence type="inferred from homology"/>
<keyword evidence="3" id="KW-0326">Glycosidase</keyword>
<dbReference type="Proteomes" id="UP001550348">
    <property type="component" value="Unassembled WGS sequence"/>
</dbReference>
<feature type="chain" id="PRO_5046436245" evidence="5">
    <location>
        <begin position="25"/>
        <end position="897"/>
    </location>
</feature>
<feature type="domain" description="Glycosyl hydrolase family 32 N-terminal" evidence="6">
    <location>
        <begin position="615"/>
        <end position="685"/>
    </location>
</feature>
<reference evidence="8 9" key="1">
    <citation type="submission" date="2024-06" db="EMBL/GenBank/DDBJ databases">
        <title>The Natural Products Discovery Center: Release of the First 8490 Sequenced Strains for Exploring Actinobacteria Biosynthetic Diversity.</title>
        <authorList>
            <person name="Kalkreuter E."/>
            <person name="Kautsar S.A."/>
            <person name="Yang D."/>
            <person name="Bader C.D."/>
            <person name="Teijaro C.N."/>
            <person name="Fluegel L."/>
            <person name="Davis C.M."/>
            <person name="Simpson J.R."/>
            <person name="Lauterbach L."/>
            <person name="Steele A.D."/>
            <person name="Gui C."/>
            <person name="Meng S."/>
            <person name="Li G."/>
            <person name="Viehrig K."/>
            <person name="Ye F."/>
            <person name="Su P."/>
            <person name="Kiefer A.F."/>
            <person name="Nichols A."/>
            <person name="Cepeda A.J."/>
            <person name="Yan W."/>
            <person name="Fan B."/>
            <person name="Jiang Y."/>
            <person name="Adhikari A."/>
            <person name="Zheng C.-J."/>
            <person name="Schuster L."/>
            <person name="Cowan T.M."/>
            <person name="Smanski M.J."/>
            <person name="Chevrette M.G."/>
            <person name="De Carvalho L.P.S."/>
            <person name="Shen B."/>
        </authorList>
    </citation>
    <scope>NUCLEOTIDE SEQUENCE [LARGE SCALE GENOMIC DNA]</scope>
    <source>
        <strain evidence="8 9">NPDC006286</strain>
    </source>
</reference>
<evidence type="ECO:0000259" key="7">
    <source>
        <dbReference type="Pfam" id="PF08244"/>
    </source>
</evidence>
<evidence type="ECO:0000256" key="2">
    <source>
        <dbReference type="ARBA" id="ARBA00022801"/>
    </source>
</evidence>
<dbReference type="Pfam" id="PF00251">
    <property type="entry name" value="Glyco_hydro_32N"/>
    <property type="match status" value="2"/>
</dbReference>
<feature type="signal peptide" evidence="5">
    <location>
        <begin position="1"/>
        <end position="24"/>
    </location>
</feature>
<dbReference type="PANTHER" id="PTHR42800:SF1">
    <property type="entry name" value="EXOINULINASE INUD (AFU_ORTHOLOGUE AFUA_5G00480)"/>
    <property type="match status" value="1"/>
</dbReference>
<feature type="domain" description="Glycosyl hydrolase family 32 C-terminal" evidence="7">
    <location>
        <begin position="690"/>
        <end position="830"/>
    </location>
</feature>
<sequence>MRIRRWLAACAAAALVAAAPGAAAAGATTRDEPYRPQLHFSPARNWMNDPNGLVWYQGEWHLFYQYNPEGAQWGNMSWGHAVSRDLLHWEELPLAIPYSADEHIFSGSVVVDERNTAGFGRPGAPAMVAVYTSWYPATGIQAQSLAYSTDRGRTWTRYAGNPVLDLGSREFRDPKVFWDTRSGRWTMAVVRATEHKVSFYGSADLRSWTHLSDFGPANSVGGVWEVPDLFELPVDGDPAHPKWVLIVNLNPGAVAGGSGAQYFVGDWDGTTFTADNVVSGEAEPPAGTLFADFEDGYSGWTVENDPVLGPGPFGGAPYPGTVPGQQQVSGFRGGALVNSFLGFDAPRGQLVSPDFTIDRGYLNLLVGGGAHPHLPDTTTDFVPAGAEPVIDFELPDGRTYEQAGWTATGGLRDRAPVVGPARWERGHVGDKLLTTFFEADSTTGTLTSPAFTVDRDHLGLLVGAGGHLDDGTGRTVVELLVDGRVVRTATGNFSGFMNWRDWDVTEFRGRSAQLRIVDENTDGWGHLLVDQLVASDEPVLPRAVETAVNLVVDGQVVRTATGADSERLDWVAWDVRDLAGKRAHLEVNDFNSGGWGHILVDHVMFADRPAPRELDRYDWLDHGADYYAAVTYNNAPGGQRVAIGWLNNWQYAGSVPTAPWRGAMALPRELAPRTIDGRVRLVQSPTAQLTSLRGDGPAYTLRDTTVPAGVHDLPAAADGTVLEIRAEFELRDARRFGLQVRAGGDERTLIGYDAGAGRLFVDRTRSGQQAGPPFPAVHSGPLSVDGNRVRMTVYVDRSSVEVFGGAGQTTVTDQIFPAPTSDGTGLFAEGAPWWCARSRSGRCGPCGANLADDQRRVGLGVSPRPHPPPHALPSGRSAHARCRLRPAGRRQGPAHAP</sequence>
<evidence type="ECO:0000256" key="3">
    <source>
        <dbReference type="ARBA" id="ARBA00023295"/>
    </source>
</evidence>
<dbReference type="PANTHER" id="PTHR42800">
    <property type="entry name" value="EXOINULINASE INUD (AFU_ORTHOLOGUE AFUA_5G00480)"/>
    <property type="match status" value="1"/>
</dbReference>
<name>A0ABV2VLL3_9ACTN</name>
<dbReference type="Gene3D" id="2.115.10.20">
    <property type="entry name" value="Glycosyl hydrolase domain, family 43"/>
    <property type="match status" value="2"/>
</dbReference>
<organism evidence="8 9">
    <name type="scientific">Micromonospora fulviviridis</name>
    <dbReference type="NCBI Taxonomy" id="47860"/>
    <lineage>
        <taxon>Bacteria</taxon>
        <taxon>Bacillati</taxon>
        <taxon>Actinomycetota</taxon>
        <taxon>Actinomycetes</taxon>
        <taxon>Micromonosporales</taxon>
        <taxon>Micromonosporaceae</taxon>
        <taxon>Micromonospora</taxon>
    </lineage>
</organism>
<evidence type="ECO:0000256" key="1">
    <source>
        <dbReference type="ARBA" id="ARBA00009902"/>
    </source>
</evidence>
<keyword evidence="2" id="KW-0378">Hydrolase</keyword>
<feature type="region of interest" description="Disordered" evidence="4">
    <location>
        <begin position="857"/>
        <end position="897"/>
    </location>
</feature>
<feature type="compositionally biased region" description="Basic residues" evidence="4">
    <location>
        <begin position="878"/>
        <end position="888"/>
    </location>
</feature>
<dbReference type="PROSITE" id="PS00609">
    <property type="entry name" value="GLYCOSYL_HYDROL_F32"/>
    <property type="match status" value="1"/>
</dbReference>
<dbReference type="SUPFAM" id="SSF49899">
    <property type="entry name" value="Concanavalin A-like lectins/glucanases"/>
    <property type="match status" value="1"/>
</dbReference>
<dbReference type="InterPro" id="IPR013189">
    <property type="entry name" value="Glyco_hydro_32_C"/>
</dbReference>
<dbReference type="InterPro" id="IPR001362">
    <property type="entry name" value="Glyco_hydro_32"/>
</dbReference>
<dbReference type="RefSeq" id="WP_355664738.1">
    <property type="nucleotide sequence ID" value="NZ_JBEXRX010000030.1"/>
</dbReference>
<dbReference type="InterPro" id="IPR013320">
    <property type="entry name" value="ConA-like_dom_sf"/>
</dbReference>
<comment type="similarity">
    <text evidence="1">Belongs to the glycosyl hydrolase 32 family.</text>
</comment>
<comment type="caution">
    <text evidence="8">The sequence shown here is derived from an EMBL/GenBank/DDBJ whole genome shotgun (WGS) entry which is preliminary data.</text>
</comment>
<dbReference type="InterPro" id="IPR013148">
    <property type="entry name" value="Glyco_hydro_32_N"/>
</dbReference>
<evidence type="ECO:0000313" key="8">
    <source>
        <dbReference type="EMBL" id="MEU0152862.1"/>
    </source>
</evidence>
<dbReference type="InterPro" id="IPR018053">
    <property type="entry name" value="Glyco_hydro_32_AS"/>
</dbReference>
<dbReference type="Gene3D" id="2.60.120.560">
    <property type="entry name" value="Exo-inulinase, domain 1"/>
    <property type="match status" value="1"/>
</dbReference>
<keyword evidence="5" id="KW-0732">Signal</keyword>
<dbReference type="SUPFAM" id="SSF75005">
    <property type="entry name" value="Arabinanase/levansucrase/invertase"/>
    <property type="match status" value="1"/>
</dbReference>
<dbReference type="InterPro" id="IPR023296">
    <property type="entry name" value="Glyco_hydro_beta-prop_sf"/>
</dbReference>
<keyword evidence="9" id="KW-1185">Reference proteome</keyword>
<evidence type="ECO:0000256" key="5">
    <source>
        <dbReference type="SAM" id="SignalP"/>
    </source>
</evidence>
<dbReference type="SMART" id="SM00640">
    <property type="entry name" value="Glyco_32"/>
    <property type="match status" value="1"/>
</dbReference>
<gene>
    <name evidence="8" type="ORF">ABZ071_13220</name>
</gene>
<dbReference type="Pfam" id="PF08244">
    <property type="entry name" value="Glyco_hydro_32C"/>
    <property type="match status" value="1"/>
</dbReference>
<evidence type="ECO:0000259" key="6">
    <source>
        <dbReference type="Pfam" id="PF00251"/>
    </source>
</evidence>
<dbReference type="CDD" id="cd18622">
    <property type="entry name" value="GH32_Inu-like"/>
    <property type="match status" value="1"/>
</dbReference>
<feature type="domain" description="Glycosyl hydrolase family 32 N-terminal" evidence="6">
    <location>
        <begin position="39"/>
        <end position="276"/>
    </location>
</feature>
<evidence type="ECO:0000256" key="4">
    <source>
        <dbReference type="SAM" id="MobiDB-lite"/>
    </source>
</evidence>
<dbReference type="EMBL" id="JBEXRX010000030">
    <property type="protein sequence ID" value="MEU0152862.1"/>
    <property type="molecule type" value="Genomic_DNA"/>
</dbReference>
<protein>
    <submittedName>
        <fullName evidence="8">GH32 C-terminal domain-containing protein</fullName>
    </submittedName>
</protein>
<evidence type="ECO:0000313" key="9">
    <source>
        <dbReference type="Proteomes" id="UP001550348"/>
    </source>
</evidence>
<accession>A0ABV2VLL3</accession>